<keyword evidence="6" id="KW-1185">Reference proteome</keyword>
<reference evidence="5 6" key="1">
    <citation type="submission" date="2021-03" db="EMBL/GenBank/DDBJ databases">
        <title>Genomic Encyclopedia of Type Strains, Phase IV (KMG-IV): sequencing the most valuable type-strain genomes for metagenomic binning, comparative biology and taxonomic classification.</title>
        <authorList>
            <person name="Goeker M."/>
        </authorList>
    </citation>
    <scope>NUCLEOTIDE SEQUENCE [LARGE SCALE GENOMIC DNA]</scope>
    <source>
        <strain evidence="5 6">DSM 26048</strain>
    </source>
</reference>
<dbReference type="InterPro" id="IPR001173">
    <property type="entry name" value="Glyco_trans_2-like"/>
</dbReference>
<name>A0ABS4IRU8_9BACL</name>
<dbReference type="CDD" id="cd00761">
    <property type="entry name" value="Glyco_tranf_GTA_type"/>
    <property type="match status" value="1"/>
</dbReference>
<sequence>MYSLIVPTLGKKQNELVRLLDSLLEQKNVNLEIIIAVQDNHKSVEKIIASYSDLNIVLLNLNRRGLSYARNEALKCVTQKIITFSDDDCWYPADIFNEIHDIVINNAISTFNIYDPIKNKFYKNYSKNKKNYTSVYTALKVSSIEIFINTNLIDKNQIDFDTLFGLGAIFPSGEENTLLLDLLKNNNEITYVPVIAVYHEKKDNILLGEKNLEAKGAFFARNFNYVLSLFLSLAFISKKYKLLGKPSSGLKSILKGRNMYYLEKKKLAKK</sequence>
<comment type="caution">
    <text evidence="5">The sequence shown here is derived from an EMBL/GenBank/DDBJ whole genome shotgun (WGS) entry which is preliminary data.</text>
</comment>
<dbReference type="PANTHER" id="PTHR22916:SF51">
    <property type="entry name" value="GLYCOSYLTRANSFERASE EPSH-RELATED"/>
    <property type="match status" value="1"/>
</dbReference>
<evidence type="ECO:0000259" key="4">
    <source>
        <dbReference type="Pfam" id="PF00535"/>
    </source>
</evidence>
<dbReference type="Proteomes" id="UP001519287">
    <property type="component" value="Unassembled WGS sequence"/>
</dbReference>
<dbReference type="SUPFAM" id="SSF53448">
    <property type="entry name" value="Nucleotide-diphospho-sugar transferases"/>
    <property type="match status" value="1"/>
</dbReference>
<evidence type="ECO:0000256" key="2">
    <source>
        <dbReference type="ARBA" id="ARBA00022676"/>
    </source>
</evidence>
<dbReference type="RefSeq" id="WP_209971072.1">
    <property type="nucleotide sequence ID" value="NZ_JAGGLB010000004.1"/>
</dbReference>
<dbReference type="Gene3D" id="3.90.550.10">
    <property type="entry name" value="Spore Coat Polysaccharide Biosynthesis Protein SpsA, Chain A"/>
    <property type="match status" value="1"/>
</dbReference>
<dbReference type="EMBL" id="JAGGLB010000004">
    <property type="protein sequence ID" value="MBP1990291.1"/>
    <property type="molecule type" value="Genomic_DNA"/>
</dbReference>
<accession>A0ABS4IRU8</accession>
<keyword evidence="3" id="KW-0808">Transferase</keyword>
<keyword evidence="2" id="KW-0328">Glycosyltransferase</keyword>
<evidence type="ECO:0000313" key="5">
    <source>
        <dbReference type="EMBL" id="MBP1990291.1"/>
    </source>
</evidence>
<evidence type="ECO:0000256" key="1">
    <source>
        <dbReference type="ARBA" id="ARBA00006739"/>
    </source>
</evidence>
<feature type="domain" description="Glycosyltransferase 2-like" evidence="4">
    <location>
        <begin position="3"/>
        <end position="126"/>
    </location>
</feature>
<gene>
    <name evidence="5" type="ORF">J2Z66_001889</name>
</gene>
<evidence type="ECO:0000256" key="3">
    <source>
        <dbReference type="ARBA" id="ARBA00022679"/>
    </source>
</evidence>
<dbReference type="Pfam" id="PF00535">
    <property type="entry name" value="Glycos_transf_2"/>
    <property type="match status" value="1"/>
</dbReference>
<proteinExistence type="inferred from homology"/>
<evidence type="ECO:0000313" key="6">
    <source>
        <dbReference type="Proteomes" id="UP001519287"/>
    </source>
</evidence>
<organism evidence="5 6">
    <name type="scientific">Paenibacillus eucommiae</name>
    <dbReference type="NCBI Taxonomy" id="1355755"/>
    <lineage>
        <taxon>Bacteria</taxon>
        <taxon>Bacillati</taxon>
        <taxon>Bacillota</taxon>
        <taxon>Bacilli</taxon>
        <taxon>Bacillales</taxon>
        <taxon>Paenibacillaceae</taxon>
        <taxon>Paenibacillus</taxon>
    </lineage>
</organism>
<comment type="similarity">
    <text evidence="1">Belongs to the glycosyltransferase 2 family.</text>
</comment>
<dbReference type="PANTHER" id="PTHR22916">
    <property type="entry name" value="GLYCOSYLTRANSFERASE"/>
    <property type="match status" value="1"/>
</dbReference>
<dbReference type="InterPro" id="IPR029044">
    <property type="entry name" value="Nucleotide-diphossugar_trans"/>
</dbReference>
<protein>
    <submittedName>
        <fullName evidence="5">Glycosyltransferase involved in cell wall biosynthesis</fullName>
    </submittedName>
</protein>